<sequence>MGASVAVDLAAAATAPNIKKKIRAARVRGTPADGAVQVPKWIWMTLYDLGGLGPRRRATGGAMSCAAAAGPDTDVF</sequence>
<gene>
    <name evidence="1" type="ORF">MHPYR_140115</name>
</gene>
<accession>A0A1Y5P1V5</accession>
<name>A0A1Y5P1V5_9MYCO</name>
<dbReference type="EMBL" id="FLQS01000006">
    <property type="protein sequence ID" value="SBS72696.1"/>
    <property type="molecule type" value="Genomic_DNA"/>
</dbReference>
<evidence type="ECO:0000313" key="1">
    <source>
        <dbReference type="EMBL" id="SBS72696.1"/>
    </source>
</evidence>
<protein>
    <submittedName>
        <fullName evidence="1">Uncharacterized protein</fullName>
    </submittedName>
</protein>
<reference evidence="1" key="1">
    <citation type="submission" date="2016-03" db="EMBL/GenBank/DDBJ databases">
        <authorList>
            <person name="Ploux O."/>
        </authorList>
    </citation>
    <scope>NUCLEOTIDE SEQUENCE</scope>
    <source>
        <strain evidence="1">UC10</strain>
    </source>
</reference>
<proteinExistence type="predicted"/>
<dbReference type="AlphaFoldDB" id="A0A1Y5P1V5"/>
<organism evidence="1">
    <name type="scientific">uncultured Mycobacterium sp</name>
    <dbReference type="NCBI Taxonomy" id="171292"/>
    <lineage>
        <taxon>Bacteria</taxon>
        <taxon>Bacillati</taxon>
        <taxon>Actinomycetota</taxon>
        <taxon>Actinomycetes</taxon>
        <taxon>Mycobacteriales</taxon>
        <taxon>Mycobacteriaceae</taxon>
        <taxon>Mycobacterium</taxon>
        <taxon>environmental samples</taxon>
    </lineage>
</organism>